<sequence length="64" mass="7250">MTAPKCVTTTTYLVKTKERPWWPDNAIKRWWISVAIVIFIGVCLVALMYFTQQQARNGGSSKSG</sequence>
<protein>
    <submittedName>
        <fullName evidence="2">Protein UL148D</fullName>
    </submittedName>
</protein>
<feature type="transmembrane region" description="Helical" evidence="1">
    <location>
        <begin position="30"/>
        <end position="50"/>
    </location>
</feature>
<organismHost>
    <name type="scientific">Homo sapiens</name>
    <name type="common">Human</name>
    <dbReference type="NCBI Taxonomy" id="9606"/>
</organismHost>
<keyword evidence="1" id="KW-0812">Transmembrane</keyword>
<proteinExistence type="predicted"/>
<evidence type="ECO:0000313" key="2">
    <source>
        <dbReference type="EMBL" id="AKI07851.1"/>
    </source>
</evidence>
<dbReference type="EMBL" id="KP745634">
    <property type="protein sequence ID" value="AKI07851.1"/>
    <property type="molecule type" value="Genomic_DNA"/>
</dbReference>
<gene>
    <name evidence="2" type="primary">UL148D</name>
</gene>
<accession>A0A0G2T6U6</accession>
<reference evidence="2 3" key="1">
    <citation type="journal article" date="2015" name="J. Virol.">
        <title>High-throughput analysis of human cytomegalovirus genome diversity highlights the widespread occurrence of gene-disrupting mutations and pervasive recombination.</title>
        <authorList>
            <person name="Sijmons S."/>
            <person name="Thys K."/>
            <person name="Mbong Ngwese M."/>
            <person name="Van Damme E."/>
            <person name="Dvorak J."/>
            <person name="Van Loock M."/>
            <person name="Li G."/>
            <person name="Tachezy R."/>
            <person name="Busson L."/>
            <person name="Aerssens J."/>
            <person name="Van Ranst M."/>
            <person name="Maes P."/>
        </authorList>
    </citation>
    <scope>NUCLEOTIDE SEQUENCE [LARGE SCALE GENOMIC DNA]</scope>
    <source>
        <strain evidence="2">BE/32/2010</strain>
    </source>
</reference>
<evidence type="ECO:0000313" key="3">
    <source>
        <dbReference type="Proteomes" id="UP000109830"/>
    </source>
</evidence>
<dbReference type="Proteomes" id="UP000109830">
    <property type="component" value="Segment"/>
</dbReference>
<evidence type="ECO:0000256" key="1">
    <source>
        <dbReference type="SAM" id="Phobius"/>
    </source>
</evidence>
<name>A0A0G2T6U6_HCMV</name>
<organism evidence="2 3">
    <name type="scientific">Human cytomegalovirus</name>
    <name type="common">HHV-5</name>
    <name type="synonym">Human herpesvirus 5</name>
    <dbReference type="NCBI Taxonomy" id="10359"/>
    <lineage>
        <taxon>Viruses</taxon>
        <taxon>Duplodnaviria</taxon>
        <taxon>Heunggongvirae</taxon>
        <taxon>Peploviricota</taxon>
        <taxon>Herviviricetes</taxon>
        <taxon>Herpesvirales</taxon>
        <taxon>Orthoherpesviridae</taxon>
        <taxon>Betaherpesvirinae</taxon>
        <taxon>Cytomegalovirus</taxon>
        <taxon>Cytomegalovirus humanbeta5</taxon>
    </lineage>
</organism>
<keyword evidence="1" id="KW-1133">Transmembrane helix</keyword>
<keyword evidence="1" id="KW-0472">Membrane</keyword>